<feature type="compositionally biased region" description="Basic and acidic residues" evidence="1">
    <location>
        <begin position="52"/>
        <end position="62"/>
    </location>
</feature>
<protein>
    <recommendedName>
        <fullName evidence="2">RNase H type-1 domain-containing protein</fullName>
    </recommendedName>
</protein>
<evidence type="ECO:0000313" key="3">
    <source>
        <dbReference type="EMBL" id="OKP12360.1"/>
    </source>
</evidence>
<dbReference type="STRING" id="1316194.A0A1Q5UIQ5"/>
<keyword evidence="4" id="KW-1185">Reference proteome</keyword>
<dbReference type="GO" id="GO:0003676">
    <property type="term" value="F:nucleic acid binding"/>
    <property type="evidence" value="ECO:0007669"/>
    <property type="project" value="InterPro"/>
</dbReference>
<dbReference type="Gene3D" id="3.30.420.10">
    <property type="entry name" value="Ribonuclease H-like superfamily/Ribonuclease H"/>
    <property type="match status" value="1"/>
</dbReference>
<dbReference type="InterPro" id="IPR002156">
    <property type="entry name" value="RNaseH_domain"/>
</dbReference>
<feature type="compositionally biased region" description="Low complexity" evidence="1">
    <location>
        <begin position="391"/>
        <end position="400"/>
    </location>
</feature>
<evidence type="ECO:0000313" key="4">
    <source>
        <dbReference type="Proteomes" id="UP000186955"/>
    </source>
</evidence>
<dbReference type="AlphaFoldDB" id="A0A1Q5UIQ5"/>
<evidence type="ECO:0000256" key="1">
    <source>
        <dbReference type="SAM" id="MobiDB-lite"/>
    </source>
</evidence>
<gene>
    <name evidence="3" type="ORF">PENSUB_2096</name>
</gene>
<comment type="caution">
    <text evidence="3">The sequence shown here is derived from an EMBL/GenBank/DDBJ whole genome shotgun (WGS) entry which is preliminary data.</text>
</comment>
<evidence type="ECO:0000259" key="2">
    <source>
        <dbReference type="PROSITE" id="PS50879"/>
    </source>
</evidence>
<feature type="compositionally biased region" description="Basic and acidic residues" evidence="1">
    <location>
        <begin position="935"/>
        <end position="948"/>
    </location>
</feature>
<feature type="domain" description="RNase H type-1" evidence="2">
    <location>
        <begin position="182"/>
        <end position="338"/>
    </location>
</feature>
<feature type="compositionally biased region" description="Polar residues" evidence="1">
    <location>
        <begin position="103"/>
        <end position="113"/>
    </location>
</feature>
<organism evidence="3 4">
    <name type="scientific">Penicillium subrubescens</name>
    <dbReference type="NCBI Taxonomy" id="1316194"/>
    <lineage>
        <taxon>Eukaryota</taxon>
        <taxon>Fungi</taxon>
        <taxon>Dikarya</taxon>
        <taxon>Ascomycota</taxon>
        <taxon>Pezizomycotina</taxon>
        <taxon>Eurotiomycetes</taxon>
        <taxon>Eurotiomycetidae</taxon>
        <taxon>Eurotiales</taxon>
        <taxon>Aspergillaceae</taxon>
        <taxon>Penicillium</taxon>
    </lineage>
</organism>
<reference evidence="3 4" key="1">
    <citation type="submission" date="2016-10" db="EMBL/GenBank/DDBJ databases">
        <title>Genome sequence of the ascomycete fungus Penicillium subrubescens.</title>
        <authorList>
            <person name="De Vries R.P."/>
            <person name="Peng M."/>
            <person name="Dilokpimol A."/>
            <person name="Hilden K."/>
            <person name="Makela M.R."/>
            <person name="Grigoriev I."/>
            <person name="Riley R."/>
            <person name="Granchi Z."/>
        </authorList>
    </citation>
    <scope>NUCLEOTIDE SEQUENCE [LARGE SCALE GENOMIC DNA]</scope>
    <source>
        <strain evidence="3 4">CBS 132785</strain>
    </source>
</reference>
<feature type="region of interest" description="Disordered" evidence="1">
    <location>
        <begin position="776"/>
        <end position="818"/>
    </location>
</feature>
<dbReference type="OrthoDB" id="3548481at2759"/>
<dbReference type="Pfam" id="PF00075">
    <property type="entry name" value="RNase_H"/>
    <property type="match status" value="1"/>
</dbReference>
<feature type="compositionally biased region" description="Polar residues" evidence="1">
    <location>
        <begin position="904"/>
        <end position="917"/>
    </location>
</feature>
<accession>A0A1Q5UIQ5</accession>
<sequence length="961" mass="103342">MSDNVIHPVAELPFPLDHGPDVMQTKDPPTCPGESQDEVRRSVSLSPYGVEKMTEDQKRCERSASLSPPELKKFRIYQLCPKESSIPPEMPPFRLPSKRQIGQNDQIEGPSTVSHKRKRSPTPASDKPTSDIPMSDVLVSLTPPNRKPEGSCSFRGVIEHRRAEEALDFAWKMETCAMRTDNAHRHIFWTDASIVFGACAAGSVVWKQPPSWEWKVQGFPYPHLIQSTEVVEMFAIAHALKHAVDDIKQSLGDAVKDPDTQITHEVFVFTDSIGALTSVERDARRDHARRTSQQAHTIIEYSIDLDNLGAKVELHLVPGHTGVPGNDRAHKAAYGAAKHAAAAAGITSTEQGWAMHKNQAFVVMFPGTAPPLVPATPVPAGRSRGSRKRASLLSGSSAQAGTAKKVRKLSSLLCQTLLWRKLKAKTPPTMVSPLDPMDEELVNMKCKRSKCIPGPDSVRPDRTPEPAAVLEPSFTSVNAGSRSSTGFTRVNASSTLLTGSPAKVSSARIKWSALNPRHWFMPVDTRSTPWGASVSSGSPKAQFFGPGQLVPGLRNEPASIGDAASFLGPGQLSFSSGNSVSAAVLESSAVSKYCSEPPNPARTPGSKQNRGIVAFGETALPSFIPRGNQPTVKMTALAVVSFCLDSPVPTTNAVLVPALNQASLTVPKPFDCFSSRPQNNHSPNPSGNAALPPHQSILETLKTSPSFVTTSKMRSFASPGEPKEEITLAPFSSFYDDKPKQWADTALPQVHPSSSDVLQPPSVKFTISQMELFASPGGPEDGIALAPLSSSYDDKPKQSEDTTLTLVPPSISDAPQPPSLKVTISKMRSFANPGEPKDAITLAPLSSSYDENSMPCEEDMALPPLPSPIVEVPRSTFPFAATSKMRSFAFPGVPWNGSVLDPVSSPNEGTPRPTMSSGPRWPPFTQSQTMSPDAAKFRSGESPRDESNSARTPASEPSSSL</sequence>
<feature type="compositionally biased region" description="Polar residues" evidence="1">
    <location>
        <begin position="675"/>
        <end position="687"/>
    </location>
</feature>
<feature type="region of interest" description="Disordered" evidence="1">
    <location>
        <begin position="374"/>
        <end position="400"/>
    </location>
</feature>
<dbReference type="SUPFAM" id="SSF53098">
    <property type="entry name" value="Ribonuclease H-like"/>
    <property type="match status" value="1"/>
</dbReference>
<feature type="region of interest" description="Disordered" evidence="1">
    <location>
        <begin position="1"/>
        <end position="67"/>
    </location>
</feature>
<dbReference type="PROSITE" id="PS50879">
    <property type="entry name" value="RNASE_H_1"/>
    <property type="match status" value="1"/>
</dbReference>
<proteinExistence type="predicted"/>
<dbReference type="Proteomes" id="UP000186955">
    <property type="component" value="Unassembled WGS sequence"/>
</dbReference>
<dbReference type="GO" id="GO:0004523">
    <property type="term" value="F:RNA-DNA hybrid ribonuclease activity"/>
    <property type="evidence" value="ECO:0007669"/>
    <property type="project" value="InterPro"/>
</dbReference>
<dbReference type="InterPro" id="IPR012337">
    <property type="entry name" value="RNaseH-like_sf"/>
</dbReference>
<dbReference type="EMBL" id="MNBE01000228">
    <property type="protein sequence ID" value="OKP12360.1"/>
    <property type="molecule type" value="Genomic_DNA"/>
</dbReference>
<feature type="region of interest" description="Disordered" evidence="1">
    <location>
        <begin position="901"/>
        <end position="961"/>
    </location>
</feature>
<dbReference type="InterPro" id="IPR036397">
    <property type="entry name" value="RNaseH_sf"/>
</dbReference>
<feature type="compositionally biased region" description="Polar residues" evidence="1">
    <location>
        <begin position="949"/>
        <end position="961"/>
    </location>
</feature>
<feature type="region of interest" description="Disordered" evidence="1">
    <location>
        <begin position="673"/>
        <end position="693"/>
    </location>
</feature>
<name>A0A1Q5UIQ5_9EURO</name>
<feature type="region of interest" description="Disordered" evidence="1">
    <location>
        <begin position="103"/>
        <end position="144"/>
    </location>
</feature>